<reference evidence="1" key="1">
    <citation type="submission" date="2013-04" db="EMBL/GenBank/DDBJ databases">
        <title>Comparative Genomics of Relapsing Fever Spirochetes.</title>
        <authorList>
            <person name="Schwan T.G."/>
            <person name="Raffel S.J."/>
            <person name="Porcella S.F."/>
            <person name="Martens C.A."/>
            <person name="Bruno D.P."/>
            <person name="Ricklefs S.M."/>
            <person name="Barbian K.B."/>
        </authorList>
    </citation>
    <scope>NUCLEOTIDE SEQUENCE</scope>
    <source>
        <strain evidence="1">SLO</strain>
        <plasmid evidence="1">unnamed</plasmid>
    </source>
</reference>
<dbReference type="HOGENOM" id="CLU_2631135_0_0_12"/>
<proteinExistence type="predicted"/>
<dbReference type="AlphaFoldDB" id="W5ST47"/>
<dbReference type="Pfam" id="PF07094">
    <property type="entry name" value="DUF1357"/>
    <property type="match status" value="1"/>
</dbReference>
<protein>
    <submittedName>
        <fullName evidence="1">Uncharacterized protein</fullName>
    </submittedName>
</protein>
<gene>
    <name evidence="1" type="ORF">BPA_0031901</name>
</gene>
<accession>W5ST47</accession>
<geneLocation type="plasmid" evidence="1">
    <name>unnamed</name>
</geneLocation>
<name>W5ST47_BORPR</name>
<organism evidence="1">
    <name type="scientific">Borrelia parkeri SLO</name>
    <dbReference type="NCBI Taxonomy" id="1313294"/>
    <lineage>
        <taxon>Bacteria</taxon>
        <taxon>Pseudomonadati</taxon>
        <taxon>Spirochaetota</taxon>
        <taxon>Spirochaetia</taxon>
        <taxon>Spirochaetales</taxon>
        <taxon>Borreliaceae</taxon>
        <taxon>Borrelia</taxon>
    </lineage>
</organism>
<dbReference type="EMBL" id="CP005905">
    <property type="protein sequence ID" value="AHH10115.1"/>
    <property type="molecule type" value="Genomic_DNA"/>
</dbReference>
<sequence>MEVEKTNDFVQTVTDTESVSKTPVMVSISASEYEDYKKYREKLSFQNESDNKALSINERVSKELLRFRSVHYYKINS</sequence>
<dbReference type="InterPro" id="IPR009791">
    <property type="entry name" value="DUF1357"/>
</dbReference>
<evidence type="ECO:0000313" key="1">
    <source>
        <dbReference type="EMBL" id="AHH10115.1"/>
    </source>
</evidence>
<keyword evidence="1" id="KW-0614">Plasmid</keyword>